<organism evidence="2 3">
    <name type="scientific">Cryobacterium roopkundense</name>
    <dbReference type="NCBI Taxonomy" id="1001240"/>
    <lineage>
        <taxon>Bacteria</taxon>
        <taxon>Bacillati</taxon>
        <taxon>Actinomycetota</taxon>
        <taxon>Actinomycetes</taxon>
        <taxon>Micrococcales</taxon>
        <taxon>Microbacteriaceae</taxon>
        <taxon>Cryobacterium</taxon>
    </lineage>
</organism>
<name>A0A7W8ZUE1_9MICO</name>
<reference evidence="2 3" key="1">
    <citation type="submission" date="2020-08" db="EMBL/GenBank/DDBJ databases">
        <title>Sequencing the genomes of 1000 actinobacteria strains.</title>
        <authorList>
            <person name="Klenk H.-P."/>
        </authorList>
    </citation>
    <scope>NUCLEOTIDE SEQUENCE [LARGE SCALE GENOMIC DNA]</scope>
    <source>
        <strain evidence="2 3">DSM 21065</strain>
    </source>
</reference>
<keyword evidence="1" id="KW-0472">Membrane</keyword>
<dbReference type="AlphaFoldDB" id="A0A7W8ZUE1"/>
<evidence type="ECO:0000313" key="3">
    <source>
        <dbReference type="Proteomes" id="UP000561726"/>
    </source>
</evidence>
<comment type="caution">
    <text evidence="2">The sequence shown here is derived from an EMBL/GenBank/DDBJ whole genome shotgun (WGS) entry which is preliminary data.</text>
</comment>
<proteinExistence type="predicted"/>
<gene>
    <name evidence="2" type="ORF">BJ997_000924</name>
</gene>
<feature type="transmembrane region" description="Helical" evidence="1">
    <location>
        <begin position="9"/>
        <end position="27"/>
    </location>
</feature>
<keyword evidence="1" id="KW-1133">Transmembrane helix</keyword>
<feature type="transmembrane region" description="Helical" evidence="1">
    <location>
        <begin position="33"/>
        <end position="52"/>
    </location>
</feature>
<accession>A0A7W8ZUE1</accession>
<dbReference type="EMBL" id="JACHBQ010000001">
    <property type="protein sequence ID" value="MBB5640376.1"/>
    <property type="molecule type" value="Genomic_DNA"/>
</dbReference>
<protein>
    <submittedName>
        <fullName evidence="2">Uncharacterized protein</fullName>
    </submittedName>
</protein>
<evidence type="ECO:0000256" key="1">
    <source>
        <dbReference type="SAM" id="Phobius"/>
    </source>
</evidence>
<keyword evidence="1" id="KW-0812">Transmembrane</keyword>
<sequence>MATPERRRIFYVLFIGYFVALVLSFTILPGPWVWFVLVGVFLTLTILGNYWAKADAAGDTRR</sequence>
<dbReference type="Proteomes" id="UP000561726">
    <property type="component" value="Unassembled WGS sequence"/>
</dbReference>
<evidence type="ECO:0000313" key="2">
    <source>
        <dbReference type="EMBL" id="MBB5640376.1"/>
    </source>
</evidence>
<dbReference type="RefSeq" id="WP_152602113.1">
    <property type="nucleotide sequence ID" value="NZ_JACHBQ010000001.1"/>
</dbReference>